<keyword evidence="7" id="KW-0256">Endoplasmic reticulum</keyword>
<organism evidence="13 14">
    <name type="scientific">Aphis glycines</name>
    <name type="common">Soybean aphid</name>
    <dbReference type="NCBI Taxonomy" id="307491"/>
    <lineage>
        <taxon>Eukaryota</taxon>
        <taxon>Metazoa</taxon>
        <taxon>Ecdysozoa</taxon>
        <taxon>Arthropoda</taxon>
        <taxon>Hexapoda</taxon>
        <taxon>Insecta</taxon>
        <taxon>Pterygota</taxon>
        <taxon>Neoptera</taxon>
        <taxon>Paraneoptera</taxon>
        <taxon>Hemiptera</taxon>
        <taxon>Sternorrhyncha</taxon>
        <taxon>Aphidomorpha</taxon>
        <taxon>Aphidoidea</taxon>
        <taxon>Aphididae</taxon>
        <taxon>Aphidini</taxon>
        <taxon>Aphis</taxon>
        <taxon>Aphis</taxon>
    </lineage>
</organism>
<evidence type="ECO:0000256" key="6">
    <source>
        <dbReference type="ARBA" id="ARBA00022723"/>
    </source>
</evidence>
<dbReference type="Proteomes" id="UP000475862">
    <property type="component" value="Unassembled WGS sequence"/>
</dbReference>
<evidence type="ECO:0000256" key="7">
    <source>
        <dbReference type="ARBA" id="ARBA00022824"/>
    </source>
</evidence>
<evidence type="ECO:0000256" key="11">
    <source>
        <dbReference type="ARBA" id="ARBA00023033"/>
    </source>
</evidence>
<dbReference type="Pfam" id="PF00067">
    <property type="entry name" value="p450"/>
    <property type="match status" value="1"/>
</dbReference>
<evidence type="ECO:0000256" key="9">
    <source>
        <dbReference type="ARBA" id="ARBA00023002"/>
    </source>
</evidence>
<accession>A0A6G0TYJ2</accession>
<dbReference type="PANTHER" id="PTHR24291:SF189">
    <property type="entry name" value="CYTOCHROME P450 4C3-RELATED"/>
    <property type="match status" value="1"/>
</dbReference>
<name>A0A6G0TYJ2_APHGL</name>
<evidence type="ECO:0000313" key="13">
    <source>
        <dbReference type="EMBL" id="KAE9541566.1"/>
    </source>
</evidence>
<evidence type="ECO:0000256" key="1">
    <source>
        <dbReference type="ARBA" id="ARBA00001971"/>
    </source>
</evidence>
<dbReference type="GO" id="GO:0004497">
    <property type="term" value="F:monooxygenase activity"/>
    <property type="evidence" value="ECO:0007669"/>
    <property type="project" value="UniProtKB-KW"/>
</dbReference>
<dbReference type="InterPro" id="IPR050196">
    <property type="entry name" value="Cytochrome_P450_Monoox"/>
</dbReference>
<dbReference type="GO" id="GO:0020037">
    <property type="term" value="F:heme binding"/>
    <property type="evidence" value="ECO:0007669"/>
    <property type="project" value="InterPro"/>
</dbReference>
<proteinExistence type="inferred from homology"/>
<sequence length="399" mass="45914">MKTIVVGIFTTPIPLYNSVKHFEKIASKLEGPPSYPIIGTGLECIGTHQQFSDNVIKLFSSYGGEPCKVWLGPYFGVGISKPEDLQIILNSSKALGKSKFYNFFKNAVGEGLFSAPVHKWRKHRRLIAPVFNANVLNQFFPVFNEKNRILIENLKKELETAMGYNLDSQSNKESEFSDALKKIMELDTLRVYKPWLYPDIIFSIYRRLMGLQNVYKTLHKLPNQVIREMKKTYAQRKMENKNNAIDANHGDNKPLKVFLNTLLDLNEAGENFSDEEIRDEVVTMMMTGSETSSVTGCYCLLMLAIHPKIQDKVYDEIFEVLGDGDQTITIEDTTKLVYLEQCIRETLRLYPLVPVFLRQLDDDWWSERLHRIQICYAVNEGSSINVFAKLQCAHRFKIK</sequence>
<keyword evidence="14" id="KW-1185">Reference proteome</keyword>
<dbReference type="Gene3D" id="1.10.630.10">
    <property type="entry name" value="Cytochrome P450"/>
    <property type="match status" value="1"/>
</dbReference>
<evidence type="ECO:0008006" key="15">
    <source>
        <dbReference type="Google" id="ProtNLM"/>
    </source>
</evidence>
<keyword evidence="9" id="KW-0560">Oxidoreductase</keyword>
<evidence type="ECO:0000256" key="2">
    <source>
        <dbReference type="ARBA" id="ARBA00004174"/>
    </source>
</evidence>
<evidence type="ECO:0000256" key="12">
    <source>
        <dbReference type="ARBA" id="ARBA00023136"/>
    </source>
</evidence>
<reference evidence="13 14" key="1">
    <citation type="submission" date="2019-08" db="EMBL/GenBank/DDBJ databases">
        <title>The genome of the soybean aphid Biotype 1, its phylome, world population structure and adaptation to the North American continent.</title>
        <authorList>
            <person name="Giordano R."/>
            <person name="Donthu R.K."/>
            <person name="Hernandez A.G."/>
            <person name="Wright C.L."/>
            <person name="Zimin A.V."/>
        </authorList>
    </citation>
    <scope>NUCLEOTIDE SEQUENCE [LARGE SCALE GENOMIC DNA]</scope>
    <source>
        <tissue evidence="13">Whole aphids</tissue>
    </source>
</reference>
<keyword evidence="6" id="KW-0479">Metal-binding</keyword>
<comment type="cofactor">
    <cofactor evidence="1">
        <name>heme</name>
        <dbReference type="ChEBI" id="CHEBI:30413"/>
    </cofactor>
</comment>
<dbReference type="GO" id="GO:0005789">
    <property type="term" value="C:endoplasmic reticulum membrane"/>
    <property type="evidence" value="ECO:0007669"/>
    <property type="project" value="UniProtKB-SubCell"/>
</dbReference>
<dbReference type="PRINTS" id="PR00463">
    <property type="entry name" value="EP450I"/>
</dbReference>
<dbReference type="PANTHER" id="PTHR24291">
    <property type="entry name" value="CYTOCHROME P450 FAMILY 4"/>
    <property type="match status" value="1"/>
</dbReference>
<comment type="caution">
    <text evidence="13">The sequence shown here is derived from an EMBL/GenBank/DDBJ whole genome shotgun (WGS) entry which is preliminary data.</text>
</comment>
<comment type="subcellular location">
    <subcellularLocation>
        <location evidence="3">Endoplasmic reticulum membrane</location>
        <topology evidence="3">Peripheral membrane protein</topology>
    </subcellularLocation>
    <subcellularLocation>
        <location evidence="2">Microsome membrane</location>
        <topology evidence="2">Peripheral membrane protein</topology>
    </subcellularLocation>
</comment>
<gene>
    <name evidence="13" type="ORF">AGLY_003557</name>
</gene>
<dbReference type="GO" id="GO:0016705">
    <property type="term" value="F:oxidoreductase activity, acting on paired donors, with incorporation or reduction of molecular oxygen"/>
    <property type="evidence" value="ECO:0007669"/>
    <property type="project" value="InterPro"/>
</dbReference>
<evidence type="ECO:0000256" key="5">
    <source>
        <dbReference type="ARBA" id="ARBA00022617"/>
    </source>
</evidence>
<keyword evidence="10" id="KW-0408">Iron</keyword>
<dbReference type="InterPro" id="IPR002401">
    <property type="entry name" value="Cyt_P450_E_grp-I"/>
</dbReference>
<evidence type="ECO:0000256" key="3">
    <source>
        <dbReference type="ARBA" id="ARBA00004406"/>
    </source>
</evidence>
<keyword evidence="5" id="KW-0349">Heme</keyword>
<evidence type="ECO:0000256" key="8">
    <source>
        <dbReference type="ARBA" id="ARBA00022848"/>
    </source>
</evidence>
<comment type="similarity">
    <text evidence="4">Belongs to the cytochrome P450 family.</text>
</comment>
<keyword evidence="12" id="KW-0472">Membrane</keyword>
<dbReference type="InterPro" id="IPR001128">
    <property type="entry name" value="Cyt_P450"/>
</dbReference>
<dbReference type="GO" id="GO:0005506">
    <property type="term" value="F:iron ion binding"/>
    <property type="evidence" value="ECO:0007669"/>
    <property type="project" value="InterPro"/>
</dbReference>
<keyword evidence="8" id="KW-0492">Microsome</keyword>
<evidence type="ECO:0000313" key="14">
    <source>
        <dbReference type="Proteomes" id="UP000475862"/>
    </source>
</evidence>
<keyword evidence="11" id="KW-0503">Monooxygenase</keyword>
<dbReference type="EMBL" id="VYZN01000012">
    <property type="protein sequence ID" value="KAE9541566.1"/>
    <property type="molecule type" value="Genomic_DNA"/>
</dbReference>
<dbReference type="InterPro" id="IPR036396">
    <property type="entry name" value="Cyt_P450_sf"/>
</dbReference>
<dbReference type="OrthoDB" id="1470350at2759"/>
<dbReference type="SUPFAM" id="SSF48264">
    <property type="entry name" value="Cytochrome P450"/>
    <property type="match status" value="1"/>
</dbReference>
<evidence type="ECO:0000256" key="10">
    <source>
        <dbReference type="ARBA" id="ARBA00023004"/>
    </source>
</evidence>
<dbReference type="AlphaFoldDB" id="A0A6G0TYJ2"/>
<evidence type="ECO:0000256" key="4">
    <source>
        <dbReference type="ARBA" id="ARBA00010617"/>
    </source>
</evidence>
<protein>
    <recommendedName>
        <fullName evidence="15">Cytochrome P450</fullName>
    </recommendedName>
</protein>